<dbReference type="Proteomes" id="UP000027222">
    <property type="component" value="Unassembled WGS sequence"/>
</dbReference>
<sequence>MIHQDRSTENTTYDHRISVKFLNVLAKLFTQTISESPSDGKISLHPTFDKTLLSISSTLEKAISDNTQRPFLFLSTSYLVHRMFVPEGKSYHKDGGFYTPKPNLEILPWVLHTPIHLLLDTLLRYNNLFKPYRTSPFSLFQLVCEPIYLWQADSQKIFQALELPERDDIRETWHKRDTMLQRFDTRH</sequence>
<evidence type="ECO:0000313" key="2">
    <source>
        <dbReference type="Proteomes" id="UP000027222"/>
    </source>
</evidence>
<protein>
    <submittedName>
        <fullName evidence="1">Uncharacterized protein</fullName>
    </submittedName>
</protein>
<evidence type="ECO:0000313" key="1">
    <source>
        <dbReference type="EMBL" id="KDR81290.1"/>
    </source>
</evidence>
<organism evidence="1 2">
    <name type="scientific">Galerina marginata (strain CBS 339.88)</name>
    <dbReference type="NCBI Taxonomy" id="685588"/>
    <lineage>
        <taxon>Eukaryota</taxon>
        <taxon>Fungi</taxon>
        <taxon>Dikarya</taxon>
        <taxon>Basidiomycota</taxon>
        <taxon>Agaricomycotina</taxon>
        <taxon>Agaricomycetes</taxon>
        <taxon>Agaricomycetidae</taxon>
        <taxon>Agaricales</taxon>
        <taxon>Agaricineae</taxon>
        <taxon>Strophariaceae</taxon>
        <taxon>Galerina</taxon>
    </lineage>
</organism>
<dbReference type="AlphaFoldDB" id="A0A067TDI7"/>
<gene>
    <name evidence="1" type="ORF">GALMADRAFT_1125112</name>
</gene>
<keyword evidence="2" id="KW-1185">Reference proteome</keyword>
<proteinExistence type="predicted"/>
<accession>A0A067TDI7</accession>
<name>A0A067TDI7_GALM3</name>
<dbReference type="HOGENOM" id="CLU_1447788_0_0_1"/>
<reference evidence="2" key="1">
    <citation type="journal article" date="2014" name="Proc. Natl. Acad. Sci. U.S.A.">
        <title>Extensive sampling of basidiomycete genomes demonstrates inadequacy of the white-rot/brown-rot paradigm for wood decay fungi.</title>
        <authorList>
            <person name="Riley R."/>
            <person name="Salamov A.A."/>
            <person name="Brown D.W."/>
            <person name="Nagy L.G."/>
            <person name="Floudas D."/>
            <person name="Held B.W."/>
            <person name="Levasseur A."/>
            <person name="Lombard V."/>
            <person name="Morin E."/>
            <person name="Otillar R."/>
            <person name="Lindquist E.A."/>
            <person name="Sun H."/>
            <person name="LaButti K.M."/>
            <person name="Schmutz J."/>
            <person name="Jabbour D."/>
            <person name="Luo H."/>
            <person name="Baker S.E."/>
            <person name="Pisabarro A.G."/>
            <person name="Walton J.D."/>
            <person name="Blanchette R.A."/>
            <person name="Henrissat B."/>
            <person name="Martin F."/>
            <person name="Cullen D."/>
            <person name="Hibbett D.S."/>
            <person name="Grigoriev I.V."/>
        </authorList>
    </citation>
    <scope>NUCLEOTIDE SEQUENCE [LARGE SCALE GENOMIC DNA]</scope>
    <source>
        <strain evidence="2">CBS 339.88</strain>
    </source>
</reference>
<dbReference type="EMBL" id="KL142371">
    <property type="protein sequence ID" value="KDR81290.1"/>
    <property type="molecule type" value="Genomic_DNA"/>
</dbReference>